<dbReference type="Proteomes" id="UP000005237">
    <property type="component" value="Unassembled WGS sequence"/>
</dbReference>
<feature type="compositionally biased region" description="Basic and acidic residues" evidence="1">
    <location>
        <begin position="14"/>
        <end position="25"/>
    </location>
</feature>
<name>A0A8R1EGU1_CAEJA</name>
<sequence>MRGKRKKTTNAKTIKQEPSDEDFQKSMKVQSVLLNIKLEPPSDDEKDGPDRGSSIPADASYLKNTDPAHFKSEPICNDFEYSSPSVVRTHNTKQVKTEKPLRRSIRLPKPVKSFEPAEEAKRWKRITMEKRRIKQEEHDEFHVEPIENGSLDEVTHKPIDPDRNSCQFNKDLVDREVVFIGKFSREVLNLMKTIPSDKFYTLSGRTRAQTRRARTRGHIEVKRVPKEFSNDTVAVAGDFPVLSFQKDSHCAVTQKFCASEAVSTRENLLDDQNEDQQSRSSRQIEGSSTRHLNVDSSTSKERSYEPLKPRKQVHITPIRINVWLESQNLSKHRAKSRQTRRRNEGRIEIEIGEWDF</sequence>
<dbReference type="EnsemblMetazoa" id="CJA35590.1">
    <property type="protein sequence ID" value="CJA35590.1"/>
    <property type="gene ID" value="WBGene00211437"/>
</dbReference>
<keyword evidence="3" id="KW-1185">Reference proteome</keyword>
<organism evidence="2 3">
    <name type="scientific">Caenorhabditis japonica</name>
    <dbReference type="NCBI Taxonomy" id="281687"/>
    <lineage>
        <taxon>Eukaryota</taxon>
        <taxon>Metazoa</taxon>
        <taxon>Ecdysozoa</taxon>
        <taxon>Nematoda</taxon>
        <taxon>Chromadorea</taxon>
        <taxon>Rhabditida</taxon>
        <taxon>Rhabditina</taxon>
        <taxon>Rhabditomorpha</taxon>
        <taxon>Rhabditoidea</taxon>
        <taxon>Rhabditidae</taxon>
        <taxon>Peloderinae</taxon>
        <taxon>Caenorhabditis</taxon>
    </lineage>
</organism>
<feature type="compositionally biased region" description="Basic and acidic residues" evidence="1">
    <location>
        <begin position="298"/>
        <end position="308"/>
    </location>
</feature>
<feature type="region of interest" description="Disordered" evidence="1">
    <location>
        <begin position="268"/>
        <end position="310"/>
    </location>
</feature>
<proteinExistence type="predicted"/>
<evidence type="ECO:0000256" key="1">
    <source>
        <dbReference type="SAM" id="MobiDB-lite"/>
    </source>
</evidence>
<protein>
    <submittedName>
        <fullName evidence="2">Uncharacterized protein</fullName>
    </submittedName>
</protein>
<evidence type="ECO:0000313" key="2">
    <source>
        <dbReference type="EnsemblMetazoa" id="CJA35590.1"/>
    </source>
</evidence>
<reference evidence="2" key="2">
    <citation type="submission" date="2022-06" db="UniProtKB">
        <authorList>
            <consortium name="EnsemblMetazoa"/>
        </authorList>
    </citation>
    <scope>IDENTIFICATION</scope>
    <source>
        <strain evidence="2">DF5081</strain>
    </source>
</reference>
<reference evidence="3" key="1">
    <citation type="submission" date="2010-08" db="EMBL/GenBank/DDBJ databases">
        <authorList>
            <consortium name="Caenorhabditis japonica Sequencing Consortium"/>
            <person name="Wilson R.K."/>
        </authorList>
    </citation>
    <scope>NUCLEOTIDE SEQUENCE [LARGE SCALE GENOMIC DNA]</scope>
    <source>
        <strain evidence="3">DF5081</strain>
    </source>
</reference>
<feature type="compositionally biased region" description="Polar residues" evidence="1">
    <location>
        <begin position="278"/>
        <end position="297"/>
    </location>
</feature>
<feature type="region of interest" description="Disordered" evidence="1">
    <location>
        <begin position="1"/>
        <end position="67"/>
    </location>
</feature>
<evidence type="ECO:0000313" key="3">
    <source>
        <dbReference type="Proteomes" id="UP000005237"/>
    </source>
</evidence>
<dbReference type="AlphaFoldDB" id="A0A8R1EGU1"/>
<accession>A0A8R1EGU1</accession>